<comment type="subcellular location">
    <subcellularLocation>
        <location evidence="1">Membrane</location>
    </subcellularLocation>
</comment>
<gene>
    <name evidence="4" type="ORF">PQR62_10355</name>
</gene>
<name>A0ABW9A8D1_9BURK</name>
<protein>
    <submittedName>
        <fullName evidence="4">Glycine zipper 2TM domain-containing protein</fullName>
    </submittedName>
</protein>
<accession>A0ABW9A8D1</accession>
<evidence type="ECO:0000256" key="1">
    <source>
        <dbReference type="ARBA" id="ARBA00004370"/>
    </source>
</evidence>
<dbReference type="PANTHER" id="PTHR35603:SF2">
    <property type="entry name" value="OUTER MEMBRANE LIPOPROTEIN"/>
    <property type="match status" value="1"/>
</dbReference>
<dbReference type="RefSeq" id="WP_408157529.1">
    <property type="nucleotide sequence ID" value="NZ_JAQQFM010000004.1"/>
</dbReference>
<dbReference type="EMBL" id="JAQQFM010000004">
    <property type="protein sequence ID" value="MFL9924669.1"/>
    <property type="molecule type" value="Genomic_DNA"/>
</dbReference>
<sequence>MRHIRHHYVSLAVVSLSFAGILIGCASPQSNVSQSPSYQSSSYSATGVVEAVEVTRKESNGVAGTVIGGVAGALVGNAVGGGTGRTVATVAGAAGGAYAGNQIQRNNSAGTEVTSVRVRMSDGSMQSFAQENGTDLRVGDRVRIDNGRIARD</sequence>
<comment type="caution">
    <text evidence="4">The sequence shown here is derived from an EMBL/GenBank/DDBJ whole genome shotgun (WGS) entry which is preliminary data.</text>
</comment>
<dbReference type="InterPro" id="IPR051407">
    <property type="entry name" value="Bact_OM_lipoprot/Surf_antigen"/>
</dbReference>
<proteinExistence type="predicted"/>
<reference evidence="4 5" key="1">
    <citation type="journal article" date="2024" name="Chem. Sci.">
        <title>Discovery of megapolipeptins by genome mining of a Burkholderiales bacteria collection.</title>
        <authorList>
            <person name="Paulo B.S."/>
            <person name="Recchia M.J.J."/>
            <person name="Lee S."/>
            <person name="Fergusson C.H."/>
            <person name="Romanowski S.B."/>
            <person name="Hernandez A."/>
            <person name="Krull N."/>
            <person name="Liu D.Y."/>
            <person name="Cavanagh H."/>
            <person name="Bos A."/>
            <person name="Gray C.A."/>
            <person name="Murphy B.T."/>
            <person name="Linington R.G."/>
            <person name="Eustaquio A.S."/>
        </authorList>
    </citation>
    <scope>NUCLEOTIDE SEQUENCE [LARGE SCALE GENOMIC DNA]</scope>
    <source>
        <strain evidence="4 5">RL21-008-BIB-A</strain>
    </source>
</reference>
<keyword evidence="2" id="KW-0472">Membrane</keyword>
<organism evidence="4 5">
    <name type="scientific">Herbaspirillum lusitanum</name>
    <dbReference type="NCBI Taxonomy" id="213312"/>
    <lineage>
        <taxon>Bacteria</taxon>
        <taxon>Pseudomonadati</taxon>
        <taxon>Pseudomonadota</taxon>
        <taxon>Betaproteobacteria</taxon>
        <taxon>Burkholderiales</taxon>
        <taxon>Oxalobacteraceae</taxon>
        <taxon>Herbaspirillum</taxon>
    </lineage>
</organism>
<feature type="domain" description="Glycine zipper 2TM" evidence="3">
    <location>
        <begin position="63"/>
        <end position="104"/>
    </location>
</feature>
<evidence type="ECO:0000313" key="4">
    <source>
        <dbReference type="EMBL" id="MFL9924669.1"/>
    </source>
</evidence>
<dbReference type="PANTHER" id="PTHR35603">
    <property type="match status" value="1"/>
</dbReference>
<dbReference type="InterPro" id="IPR008816">
    <property type="entry name" value="Gly_zipper_2TM_dom"/>
</dbReference>
<evidence type="ECO:0000259" key="3">
    <source>
        <dbReference type="Pfam" id="PF05433"/>
    </source>
</evidence>
<dbReference type="PROSITE" id="PS51257">
    <property type="entry name" value="PROKAR_LIPOPROTEIN"/>
    <property type="match status" value="1"/>
</dbReference>
<keyword evidence="5" id="KW-1185">Reference proteome</keyword>
<dbReference type="Pfam" id="PF05433">
    <property type="entry name" value="Rick_17kDa_Anti"/>
    <property type="match status" value="1"/>
</dbReference>
<evidence type="ECO:0000256" key="2">
    <source>
        <dbReference type="ARBA" id="ARBA00023136"/>
    </source>
</evidence>
<dbReference type="Proteomes" id="UP001629246">
    <property type="component" value="Unassembled WGS sequence"/>
</dbReference>
<evidence type="ECO:0000313" key="5">
    <source>
        <dbReference type="Proteomes" id="UP001629246"/>
    </source>
</evidence>